<keyword evidence="2" id="KW-0812">Transmembrane</keyword>
<name>A0ABT3AWE5_9CYAN</name>
<evidence type="ECO:0000313" key="3">
    <source>
        <dbReference type="EMBL" id="MCV3213442.1"/>
    </source>
</evidence>
<evidence type="ECO:0000256" key="1">
    <source>
        <dbReference type="SAM" id="MobiDB-lite"/>
    </source>
</evidence>
<dbReference type="RefSeq" id="WP_263744954.1">
    <property type="nucleotide sequence ID" value="NZ_JAOWRF010000115.1"/>
</dbReference>
<evidence type="ECO:0000256" key="2">
    <source>
        <dbReference type="SAM" id="Phobius"/>
    </source>
</evidence>
<protein>
    <submittedName>
        <fullName evidence="3">Uncharacterized protein</fullName>
    </submittedName>
</protein>
<organism evidence="3 4">
    <name type="scientific">Plectonema radiosum NIES-515</name>
    <dbReference type="NCBI Taxonomy" id="2986073"/>
    <lineage>
        <taxon>Bacteria</taxon>
        <taxon>Bacillati</taxon>
        <taxon>Cyanobacteriota</taxon>
        <taxon>Cyanophyceae</taxon>
        <taxon>Oscillatoriophycideae</taxon>
        <taxon>Oscillatoriales</taxon>
        <taxon>Microcoleaceae</taxon>
        <taxon>Plectonema</taxon>
    </lineage>
</organism>
<proteinExistence type="predicted"/>
<sequence length="245" mass="26416">MSTLNRLPQNTQVILTEMKSADPKDPTSQSRLSKSGKIPPAEVDAAFDKLNDAFSFNPSTGQLARNSAVDLSSDEEQVVRQLLAGYQTQLQAGEIKLRRGTNQQFVPLTAEPEEDHQGVLTRTPVEQFTAQNPSDPSVTDSNLGSIDSDFNTLLAQGCGWQWWRKKHWWGVRISFNRTAVNWLASGGAAASGILAAMGIGGIAAVVIAAIVALLKAIANENGIRIYITWAGVWWATPKPTPSGGC</sequence>
<feature type="region of interest" description="Disordered" evidence="1">
    <location>
        <begin position="19"/>
        <end position="39"/>
    </location>
</feature>
<evidence type="ECO:0000313" key="4">
    <source>
        <dbReference type="Proteomes" id="UP001526143"/>
    </source>
</evidence>
<dbReference type="EMBL" id="JAOWRF010000115">
    <property type="protein sequence ID" value="MCV3213442.1"/>
    <property type="molecule type" value="Genomic_DNA"/>
</dbReference>
<dbReference type="Proteomes" id="UP001526143">
    <property type="component" value="Unassembled WGS sequence"/>
</dbReference>
<keyword evidence="4" id="KW-1185">Reference proteome</keyword>
<gene>
    <name evidence="3" type="ORF">OGM63_07860</name>
</gene>
<accession>A0ABT3AWE5</accession>
<comment type="caution">
    <text evidence="3">The sequence shown here is derived from an EMBL/GenBank/DDBJ whole genome shotgun (WGS) entry which is preliminary data.</text>
</comment>
<keyword evidence="2" id="KW-0472">Membrane</keyword>
<keyword evidence="2" id="KW-1133">Transmembrane helix</keyword>
<feature type="transmembrane region" description="Helical" evidence="2">
    <location>
        <begin position="182"/>
        <end position="214"/>
    </location>
</feature>
<reference evidence="3 4" key="1">
    <citation type="submission" date="2022-10" db="EMBL/GenBank/DDBJ databases">
        <title>Identification of biosynthetic pathway for the production of the potent trypsin inhibitor radiosumin.</title>
        <authorList>
            <person name="Fewer D.P."/>
            <person name="Delbaje E."/>
            <person name="Ouyang X."/>
            <person name="Agostino P.D."/>
            <person name="Wahlsten M."/>
            <person name="Jokela J."/>
            <person name="Permi P."/>
            <person name="Haapaniemi E."/>
            <person name="Koistinen H."/>
        </authorList>
    </citation>
    <scope>NUCLEOTIDE SEQUENCE [LARGE SCALE GENOMIC DNA]</scope>
    <source>
        <strain evidence="3 4">NIES-515</strain>
    </source>
</reference>